<comment type="subcellular location">
    <subcellularLocation>
        <location evidence="1">Nucleus</location>
    </subcellularLocation>
</comment>
<evidence type="ECO:0000259" key="7">
    <source>
        <dbReference type="PROSITE" id="PS50108"/>
    </source>
</evidence>
<feature type="domain" description="CRIB" evidence="7">
    <location>
        <begin position="515"/>
        <end position="529"/>
    </location>
</feature>
<dbReference type="Pfam" id="PF08418">
    <property type="entry name" value="Pol_alpha_B_N"/>
    <property type="match status" value="1"/>
</dbReference>
<feature type="compositionally biased region" description="Low complexity" evidence="6">
    <location>
        <begin position="166"/>
        <end position="188"/>
    </location>
</feature>
<dbReference type="STRING" id="299123.ENSLSDP00000008140"/>
<dbReference type="InterPro" id="IPR007185">
    <property type="entry name" value="DNA_pol_a/d/e_bsu"/>
</dbReference>
<proteinExistence type="inferred from homology"/>
<evidence type="ECO:0000313" key="9">
    <source>
        <dbReference type="Proteomes" id="UP000197619"/>
    </source>
</evidence>
<dbReference type="Pfam" id="PF04042">
    <property type="entry name" value="DNA_pol_E_B"/>
    <property type="match status" value="1"/>
</dbReference>
<keyword evidence="5" id="KW-0539">Nucleus</keyword>
<feature type="region of interest" description="Disordered" evidence="6">
    <location>
        <begin position="143"/>
        <end position="199"/>
    </location>
</feature>
<sequence length="666" mass="71772">MAEPERGPEPVTAEAVLRELRLFELRCDGEEVPDKREGYGRGAAWGEEEMGGLGKEEGVVELCLSHRLDPVALANELLAFVTSKDLDLQLTPEGLDAFEHEVLAKRGSRGRRGRDERRGLLHDIHSLQELLDEEQEDELLDAYTTPSKGSQKRSNSTPETPRPKRAAPSRSPYGLFSPSSFSPSVTPSQKYSSRGGRGEVVASLGSGQGLAWRGRGGCGVTIFGHPEQSLSKPYKSMFQKALDVREALAGRVEELGEVLQRHHGLDSFSSAVLPAQEPVTVLGQIGCDGNGKLNTKSVLLVGDREHSGGAEVPLDLSELLEYSLFPGQVVALEGTNSTGRRMVVTKLYEGVPLPFHTPTEPMAEQRMVLVACGPFTPSDSITFEPLSDLLEVVARDRPDVCILFGPFLDAKHEQVESCQLLSPFSDVFRLCLGTIIEGTRSAGSQLVLVPSLRDVSHDFVYPQPPFSFPNLPKEDKALGRVPAAAMSTKVPIYLKRGSRKGKKEKLRDILSSDMISPPLGDFRHTIHVGSGGQSDAFGDISFLQGNLHLLPGGRDAERGGAAAPLESSRAAPPLQNAVSLPALGAARALSLPAARAPPKPPRLRPDEAPAPPSSPRPGAGEAEPFPAHAGSLLSLHVDLGPSILEDVLRVMDRHRAERGARPEIRT</sequence>
<accession>A0A218UBH8</accession>
<dbReference type="InterPro" id="IPR016722">
    <property type="entry name" value="DNA_pol_alpha_bsu"/>
</dbReference>
<evidence type="ECO:0000313" key="8">
    <source>
        <dbReference type="EMBL" id="OWK50978.1"/>
    </source>
</evidence>
<evidence type="ECO:0000256" key="6">
    <source>
        <dbReference type="SAM" id="MobiDB-lite"/>
    </source>
</evidence>
<dbReference type="Pfam" id="PF00786">
    <property type="entry name" value="PBD"/>
    <property type="match status" value="1"/>
</dbReference>
<dbReference type="CDD" id="cd00132">
    <property type="entry name" value="CRIB"/>
    <property type="match status" value="1"/>
</dbReference>
<evidence type="ECO:0000256" key="3">
    <source>
        <dbReference type="ARBA" id="ARBA00018596"/>
    </source>
</evidence>
<dbReference type="GO" id="GO:0003677">
    <property type="term" value="F:DNA binding"/>
    <property type="evidence" value="ECO:0007669"/>
    <property type="project" value="InterPro"/>
</dbReference>
<dbReference type="GO" id="GO:0005658">
    <property type="term" value="C:alpha DNA polymerase:primase complex"/>
    <property type="evidence" value="ECO:0007669"/>
    <property type="project" value="TreeGrafter"/>
</dbReference>
<dbReference type="Gene3D" id="1.10.8.530">
    <property type="entry name" value="DNA polymerase alpha-primase, subunit B, N-terminal domain"/>
    <property type="match status" value="1"/>
</dbReference>
<feature type="region of interest" description="Disordered" evidence="6">
    <location>
        <begin position="593"/>
        <end position="627"/>
    </location>
</feature>
<gene>
    <name evidence="8" type="primary">POLA2_1</name>
    <name evidence="8" type="ORF">RLOC_00006303</name>
</gene>
<dbReference type="Pfam" id="PF14957">
    <property type="entry name" value="BORG_CEP"/>
    <property type="match status" value="1"/>
</dbReference>
<dbReference type="EMBL" id="MUZQ01000478">
    <property type="protein sequence ID" value="OWK50978.1"/>
    <property type="molecule type" value="Genomic_DNA"/>
</dbReference>
<dbReference type="AlphaFoldDB" id="A0A218UBH8"/>
<dbReference type="InterPro" id="IPR000095">
    <property type="entry name" value="CRIB_dom"/>
</dbReference>
<dbReference type="InterPro" id="IPR013627">
    <property type="entry name" value="Pol_alpha_B_N"/>
</dbReference>
<evidence type="ECO:0000256" key="4">
    <source>
        <dbReference type="ARBA" id="ARBA00022705"/>
    </source>
</evidence>
<dbReference type="PROSITE" id="PS50108">
    <property type="entry name" value="CRIB"/>
    <property type="match status" value="1"/>
</dbReference>
<reference evidence="8 9" key="1">
    <citation type="submission" date="2017-05" db="EMBL/GenBank/DDBJ databases">
        <title>Genome of assembly of the Bengalese finch, Lonchura striata domestica.</title>
        <authorList>
            <person name="Colquitt B.M."/>
            <person name="Brainard M.S."/>
        </authorList>
    </citation>
    <scope>NUCLEOTIDE SEQUENCE [LARGE SCALE GENOMIC DNA]</scope>
    <source>
        <strain evidence="8">White83orange57</strain>
    </source>
</reference>
<comment type="similarity">
    <text evidence="2">Belongs to the DNA polymerase alpha subunit B family.</text>
</comment>
<dbReference type="GO" id="GO:0006270">
    <property type="term" value="P:DNA replication initiation"/>
    <property type="evidence" value="ECO:0007669"/>
    <property type="project" value="TreeGrafter"/>
</dbReference>
<feature type="compositionally biased region" description="Polar residues" evidence="6">
    <location>
        <begin position="144"/>
        <end position="159"/>
    </location>
</feature>
<evidence type="ECO:0000256" key="5">
    <source>
        <dbReference type="ARBA" id="ARBA00023242"/>
    </source>
</evidence>
<dbReference type="InterPro" id="IPR043034">
    <property type="entry name" value="DNA_pol_alpha_B_N_sf"/>
</dbReference>
<keyword evidence="9" id="KW-1185">Reference proteome</keyword>
<dbReference type="PANTHER" id="PTHR23061:SF12">
    <property type="entry name" value="DNA POLYMERASE ALPHA SUBUNIT B"/>
    <property type="match status" value="1"/>
</dbReference>
<dbReference type="Pfam" id="PF22062">
    <property type="entry name" value="OB_DPOA2"/>
    <property type="match status" value="1"/>
</dbReference>
<evidence type="ECO:0000256" key="1">
    <source>
        <dbReference type="ARBA" id="ARBA00004123"/>
    </source>
</evidence>
<dbReference type="InterPro" id="IPR054300">
    <property type="entry name" value="OB_DPOA2"/>
</dbReference>
<dbReference type="SMART" id="SM00285">
    <property type="entry name" value="PBD"/>
    <property type="match status" value="1"/>
</dbReference>
<protein>
    <recommendedName>
        <fullName evidence="3">DNA polymerase alpha subunit B</fullName>
    </recommendedName>
</protein>
<evidence type="ECO:0000256" key="2">
    <source>
        <dbReference type="ARBA" id="ARBA00007299"/>
    </source>
</evidence>
<organism evidence="8 9">
    <name type="scientific">Lonchura striata</name>
    <name type="common">white-rumped munia</name>
    <dbReference type="NCBI Taxonomy" id="40157"/>
    <lineage>
        <taxon>Eukaryota</taxon>
        <taxon>Metazoa</taxon>
        <taxon>Chordata</taxon>
        <taxon>Craniata</taxon>
        <taxon>Vertebrata</taxon>
        <taxon>Euteleostomi</taxon>
        <taxon>Archelosauria</taxon>
        <taxon>Archosauria</taxon>
        <taxon>Dinosauria</taxon>
        <taxon>Saurischia</taxon>
        <taxon>Theropoda</taxon>
        <taxon>Coelurosauria</taxon>
        <taxon>Aves</taxon>
        <taxon>Neognathae</taxon>
        <taxon>Neoaves</taxon>
        <taxon>Telluraves</taxon>
        <taxon>Australaves</taxon>
        <taxon>Passeriformes</taxon>
        <taxon>Passeroidea</taxon>
        <taxon>Estrildidae</taxon>
        <taxon>Estrildinae</taxon>
        <taxon>Lonchura</taxon>
    </lineage>
</organism>
<dbReference type="InterPro" id="IPR029273">
    <property type="entry name" value="Cdc42_effect-like"/>
</dbReference>
<dbReference type="Proteomes" id="UP000197619">
    <property type="component" value="Unassembled WGS sequence"/>
</dbReference>
<comment type="caution">
    <text evidence="8">The sequence shown here is derived from an EMBL/GenBank/DDBJ whole genome shotgun (WGS) entry which is preliminary data.</text>
</comment>
<dbReference type="Gene3D" id="3.60.21.60">
    <property type="match status" value="1"/>
</dbReference>
<dbReference type="PANTHER" id="PTHR23061">
    <property type="entry name" value="DNA POLYMERASE 2 ALPHA 70 KDA SUBUNIT"/>
    <property type="match status" value="1"/>
</dbReference>
<name>A0A218UBH8_9PASE</name>
<keyword evidence="4" id="KW-0235">DNA replication</keyword>